<comment type="caution">
    <text evidence="1">The sequence shown here is derived from an EMBL/GenBank/DDBJ whole genome shotgun (WGS) entry which is preliminary data.</text>
</comment>
<proteinExistence type="predicted"/>
<evidence type="ECO:0000313" key="2">
    <source>
        <dbReference type="Proteomes" id="UP001054252"/>
    </source>
</evidence>
<sequence length="41" mass="5022">MYKAFHIRVAQRKRSRPCSDHRKSVRHLFCLRLCEAIHQSR</sequence>
<dbReference type="Proteomes" id="UP001054252">
    <property type="component" value="Unassembled WGS sequence"/>
</dbReference>
<organism evidence="1 2">
    <name type="scientific">Rubroshorea leprosula</name>
    <dbReference type="NCBI Taxonomy" id="152421"/>
    <lineage>
        <taxon>Eukaryota</taxon>
        <taxon>Viridiplantae</taxon>
        <taxon>Streptophyta</taxon>
        <taxon>Embryophyta</taxon>
        <taxon>Tracheophyta</taxon>
        <taxon>Spermatophyta</taxon>
        <taxon>Magnoliopsida</taxon>
        <taxon>eudicotyledons</taxon>
        <taxon>Gunneridae</taxon>
        <taxon>Pentapetalae</taxon>
        <taxon>rosids</taxon>
        <taxon>malvids</taxon>
        <taxon>Malvales</taxon>
        <taxon>Dipterocarpaceae</taxon>
        <taxon>Rubroshorea</taxon>
    </lineage>
</organism>
<evidence type="ECO:0000313" key="1">
    <source>
        <dbReference type="EMBL" id="GKV44640.1"/>
    </source>
</evidence>
<gene>
    <name evidence="1" type="ORF">SLEP1_g51802</name>
</gene>
<name>A0AAV5M548_9ROSI</name>
<keyword evidence="2" id="KW-1185">Reference proteome</keyword>
<accession>A0AAV5M548</accession>
<dbReference type="AlphaFoldDB" id="A0AAV5M548"/>
<protein>
    <submittedName>
        <fullName evidence="1">Uncharacterized protein</fullName>
    </submittedName>
</protein>
<dbReference type="EMBL" id="BPVZ01000184">
    <property type="protein sequence ID" value="GKV44640.1"/>
    <property type="molecule type" value="Genomic_DNA"/>
</dbReference>
<reference evidence="1 2" key="1">
    <citation type="journal article" date="2021" name="Commun. Biol.">
        <title>The genome of Shorea leprosula (Dipterocarpaceae) highlights the ecological relevance of drought in aseasonal tropical rainforests.</title>
        <authorList>
            <person name="Ng K.K.S."/>
            <person name="Kobayashi M.J."/>
            <person name="Fawcett J.A."/>
            <person name="Hatakeyama M."/>
            <person name="Paape T."/>
            <person name="Ng C.H."/>
            <person name="Ang C.C."/>
            <person name="Tnah L.H."/>
            <person name="Lee C.T."/>
            <person name="Nishiyama T."/>
            <person name="Sese J."/>
            <person name="O'Brien M.J."/>
            <person name="Copetti D."/>
            <person name="Mohd Noor M.I."/>
            <person name="Ong R.C."/>
            <person name="Putra M."/>
            <person name="Sireger I.Z."/>
            <person name="Indrioko S."/>
            <person name="Kosugi Y."/>
            <person name="Izuno A."/>
            <person name="Isagi Y."/>
            <person name="Lee S.L."/>
            <person name="Shimizu K.K."/>
        </authorList>
    </citation>
    <scope>NUCLEOTIDE SEQUENCE [LARGE SCALE GENOMIC DNA]</scope>
    <source>
        <strain evidence="1">214</strain>
    </source>
</reference>